<geneLocation type="plasmid" evidence="2">
    <name>2</name>
</geneLocation>
<accession>V9W0H2</accession>
<dbReference type="AlphaFoldDB" id="V9W0H2"/>
<organism evidence="1 2">
    <name type="scientific">Leisingera methylohalidivorans DSM 14336</name>
    <dbReference type="NCBI Taxonomy" id="999552"/>
    <lineage>
        <taxon>Bacteria</taxon>
        <taxon>Pseudomonadati</taxon>
        <taxon>Pseudomonadota</taxon>
        <taxon>Alphaproteobacteria</taxon>
        <taxon>Rhodobacterales</taxon>
        <taxon>Roseobacteraceae</taxon>
        <taxon>Leisingera</taxon>
    </lineage>
</organism>
<dbReference type="EMBL" id="CP006775">
    <property type="protein sequence ID" value="AHD03648.1"/>
    <property type="molecule type" value="Genomic_DNA"/>
</dbReference>
<dbReference type="Proteomes" id="UP000018780">
    <property type="component" value="Plasmid unnamed2"/>
</dbReference>
<protein>
    <submittedName>
        <fullName evidence="1">Uncharacterized protein</fullName>
    </submittedName>
</protein>
<dbReference type="KEGG" id="lmd:METH_22730"/>
<evidence type="ECO:0000313" key="2">
    <source>
        <dbReference type="Proteomes" id="UP000018780"/>
    </source>
</evidence>
<proteinExistence type="predicted"/>
<gene>
    <name evidence="1" type="ORF">METH_22730</name>
</gene>
<keyword evidence="1" id="KW-0614">Plasmid</keyword>
<keyword evidence="2" id="KW-1185">Reference proteome</keyword>
<reference evidence="1 2" key="1">
    <citation type="submission" date="2013-09" db="EMBL/GenBank/DDBJ databases">
        <authorList>
            <consortium name="DOE Joint Genome Institute"/>
            <person name="Klenk H.-P."/>
            <person name="Huntemann M."/>
            <person name="Han J."/>
            <person name="Chen A."/>
            <person name="Kyrpides N."/>
            <person name="Mavromatis K."/>
            <person name="Markowitz V."/>
            <person name="Palaniappan K."/>
            <person name="Ivanova N."/>
            <person name="Schaumberg A."/>
            <person name="Pati A."/>
            <person name="Liolios K."/>
            <person name="Nordberg H.P."/>
            <person name="Cantor M.N."/>
            <person name="Hua S.X."/>
            <person name="Woyke T."/>
        </authorList>
    </citation>
    <scope>NUCLEOTIDE SEQUENCE [LARGE SCALE GENOMIC DNA]</scope>
    <source>
        <strain evidence="1 2">DSM 14336</strain>
        <plasmid evidence="2">2</plasmid>
    </source>
</reference>
<dbReference type="HOGENOM" id="CLU_3312104_0_0_5"/>
<name>V9W0H2_9RHOB</name>
<evidence type="ECO:0000313" key="1">
    <source>
        <dbReference type="EMBL" id="AHD03648.1"/>
    </source>
</evidence>
<dbReference type="PATRIC" id="fig|999552.6.peg.4492"/>
<sequence>MQILSSVIELMGATMLLLYAVRMVRTATERACGPSSNGS</sequence>